<dbReference type="PANTHER" id="PTHR21599">
    <property type="entry name" value="GLYCERATE KINASE"/>
    <property type="match status" value="1"/>
</dbReference>
<dbReference type="PANTHER" id="PTHR21599:SF0">
    <property type="entry name" value="GLYCERATE KINASE"/>
    <property type="match status" value="1"/>
</dbReference>
<keyword evidence="5" id="KW-1185">Reference proteome</keyword>
<evidence type="ECO:0000313" key="4">
    <source>
        <dbReference type="EMBL" id="AEW06934.1"/>
    </source>
</evidence>
<dbReference type="PATRIC" id="fig|679936.5.peg.3618"/>
<dbReference type="SUPFAM" id="SSF110738">
    <property type="entry name" value="Glycerate kinase I"/>
    <property type="match status" value="1"/>
</dbReference>
<evidence type="ECO:0000256" key="1">
    <source>
        <dbReference type="ARBA" id="ARBA00006284"/>
    </source>
</evidence>
<dbReference type="GO" id="GO:0008887">
    <property type="term" value="F:glycerate kinase activity"/>
    <property type="evidence" value="ECO:0007669"/>
    <property type="project" value="UniProtKB-EC"/>
</dbReference>
<gene>
    <name evidence="4" type="ordered locus">Sulac_3497</name>
</gene>
<reference evidence="4 5" key="2">
    <citation type="journal article" date="2012" name="Stand. Genomic Sci.">
        <title>Complete genome sequence of the moderately thermophilic mineral-sulfide-oxidizing firmicute Sulfobacillus acidophilus type strain (NAL(T)).</title>
        <authorList>
            <person name="Anderson I."/>
            <person name="Chertkov O."/>
            <person name="Chen A."/>
            <person name="Saunders E."/>
            <person name="Lapidus A."/>
            <person name="Nolan M."/>
            <person name="Lucas S."/>
            <person name="Hammon N."/>
            <person name="Deshpande S."/>
            <person name="Cheng J.F."/>
            <person name="Han C."/>
            <person name="Tapia R."/>
            <person name="Goodwin L.A."/>
            <person name="Pitluck S."/>
            <person name="Liolios K."/>
            <person name="Pagani I."/>
            <person name="Ivanova N."/>
            <person name="Mikhailova N."/>
            <person name="Pati A."/>
            <person name="Palaniappan K."/>
            <person name="Land M."/>
            <person name="Pan C."/>
            <person name="Rohde M."/>
            <person name="Pukall R."/>
            <person name="Goker M."/>
            <person name="Detter J.C."/>
            <person name="Woyke T."/>
            <person name="Bristow J."/>
            <person name="Eisen J.A."/>
            <person name="Markowitz V."/>
            <person name="Hugenholtz P."/>
            <person name="Kyrpides N.C."/>
            <person name="Klenk H.P."/>
            <person name="Mavromatis K."/>
        </authorList>
    </citation>
    <scope>NUCLEOTIDE SEQUENCE [LARGE SCALE GENOMIC DNA]</scope>
    <source>
        <strain evidence="5">ATCC 700253 / DSM 10332 / NAL</strain>
    </source>
</reference>
<dbReference type="Proteomes" id="UP000005439">
    <property type="component" value="Chromosome"/>
</dbReference>
<keyword evidence="3 4" id="KW-0418">Kinase</keyword>
<sequence length="365" mass="39147">MKVLVAPDRFEPTVKPLAAAQAMARGLTHAIPTVMPILRPLTSGGQGTTDLAVRAGGGRIRHWDFSESGHRSRPVKWAELPDGSVIFDAKEALGDPNHGAEPLFYSDSFPVGWMLQKALSLNPRRVLVSLGDVVVADGGLGLLRAFGVNLFGPDKKPVQGLRQLVTWQTYDFSQLNPSSIPILGLVDTKSSFQENVQNGTFRLDLLHNGLNQALDRLAQTFNQHVALPVSQIPGSAAGGGLGLALAFLGASFLSASDYLADLWALPELLLDVDWVFTGCTTLDASARDGAVGTVSRLARDYGVPAIALAAVLDKGHADLYDEGLTGIYPLLDRPRPTPSVWRSLATLIEHAAYRVGLWMQALSED</sequence>
<dbReference type="EMBL" id="CP003179">
    <property type="protein sequence ID" value="AEW06934.1"/>
    <property type="molecule type" value="Genomic_DNA"/>
</dbReference>
<dbReference type="EC" id="2.7.1.31" evidence="4"/>
<dbReference type="HOGENOM" id="CLU_758462_0_0_9"/>
<dbReference type="Gene3D" id="3.90.1510.10">
    <property type="entry name" value="Glycerate kinase, domain 2"/>
    <property type="match status" value="1"/>
</dbReference>
<dbReference type="AlphaFoldDB" id="G8TUW9"/>
<evidence type="ECO:0000256" key="3">
    <source>
        <dbReference type="ARBA" id="ARBA00022777"/>
    </source>
</evidence>
<evidence type="ECO:0000313" key="5">
    <source>
        <dbReference type="Proteomes" id="UP000005439"/>
    </source>
</evidence>
<comment type="similarity">
    <text evidence="1">Belongs to the glycerate kinase type-1 family.</text>
</comment>
<dbReference type="InterPro" id="IPR018197">
    <property type="entry name" value="Glycerate_kinase_RE-like"/>
</dbReference>
<proteinExistence type="inferred from homology"/>
<dbReference type="GO" id="GO:0031388">
    <property type="term" value="P:organic acid phosphorylation"/>
    <property type="evidence" value="ECO:0007669"/>
    <property type="project" value="InterPro"/>
</dbReference>
<dbReference type="InterPro" id="IPR004381">
    <property type="entry name" value="Glycerate_kinase"/>
</dbReference>
<organism evidence="4 5">
    <name type="scientific">Sulfobacillus acidophilus (strain ATCC 700253 / DSM 10332 / NAL)</name>
    <dbReference type="NCBI Taxonomy" id="679936"/>
    <lineage>
        <taxon>Bacteria</taxon>
        <taxon>Bacillati</taxon>
        <taxon>Bacillota</taxon>
        <taxon>Clostridia</taxon>
        <taxon>Eubacteriales</taxon>
        <taxon>Clostridiales Family XVII. Incertae Sedis</taxon>
        <taxon>Sulfobacillus</taxon>
    </lineage>
</organism>
<dbReference type="STRING" id="679936.Sulac_3497"/>
<dbReference type="KEGG" id="sap:Sulac_3497"/>
<dbReference type="Gene3D" id="3.40.50.10350">
    <property type="entry name" value="Glycerate kinase, domain 1"/>
    <property type="match status" value="1"/>
</dbReference>
<dbReference type="InterPro" id="IPR036129">
    <property type="entry name" value="Glycerate_kinase_sf"/>
</dbReference>
<keyword evidence="2 4" id="KW-0808">Transferase</keyword>
<accession>G8TUW9</accession>
<reference evidence="5" key="1">
    <citation type="submission" date="2011-12" db="EMBL/GenBank/DDBJ databases">
        <title>The complete genome of chromosome of Sulfobacillus acidophilus DSM 10332.</title>
        <authorList>
            <person name="Lucas S."/>
            <person name="Han J."/>
            <person name="Lapidus A."/>
            <person name="Bruce D."/>
            <person name="Goodwin L."/>
            <person name="Pitluck S."/>
            <person name="Peters L."/>
            <person name="Kyrpides N."/>
            <person name="Mavromatis K."/>
            <person name="Ivanova N."/>
            <person name="Mikhailova N."/>
            <person name="Chertkov O."/>
            <person name="Saunders E."/>
            <person name="Detter J.C."/>
            <person name="Tapia R."/>
            <person name="Han C."/>
            <person name="Land M."/>
            <person name="Hauser L."/>
            <person name="Markowitz V."/>
            <person name="Cheng J.-F."/>
            <person name="Hugenholtz P."/>
            <person name="Woyke T."/>
            <person name="Wu D."/>
            <person name="Pukall R."/>
            <person name="Gehrich-Schroeter G."/>
            <person name="Schneider S."/>
            <person name="Klenk H.-P."/>
            <person name="Eisen J.A."/>
        </authorList>
    </citation>
    <scope>NUCLEOTIDE SEQUENCE [LARGE SCALE GENOMIC DNA]</scope>
    <source>
        <strain evidence="5">ATCC 700253 / DSM 10332 / NAL</strain>
    </source>
</reference>
<protein>
    <submittedName>
        <fullName evidence="4">Glycerate kinase</fullName>
        <ecNumber evidence="4">2.7.1.31</ecNumber>
    </submittedName>
</protein>
<dbReference type="Pfam" id="PF02595">
    <property type="entry name" value="Gly_kinase"/>
    <property type="match status" value="1"/>
</dbReference>
<name>G8TUW9_SULAD</name>
<evidence type="ECO:0000256" key="2">
    <source>
        <dbReference type="ARBA" id="ARBA00022679"/>
    </source>
</evidence>
<dbReference type="InterPro" id="IPR018193">
    <property type="entry name" value="Glyc_kinase_flavodox-like_fold"/>
</dbReference>